<dbReference type="Pfam" id="PF07715">
    <property type="entry name" value="Plug"/>
    <property type="match status" value="1"/>
</dbReference>
<dbReference type="PROSITE" id="PS52016">
    <property type="entry name" value="TONB_DEPENDENT_REC_3"/>
    <property type="match status" value="1"/>
</dbReference>
<dbReference type="NCBIfam" id="TIGR04056">
    <property type="entry name" value="OMP_RagA_SusC"/>
    <property type="match status" value="1"/>
</dbReference>
<dbReference type="Gene3D" id="2.60.40.1120">
    <property type="entry name" value="Carboxypeptidase-like, regulatory domain"/>
    <property type="match status" value="1"/>
</dbReference>
<dbReference type="Gene3D" id="2.170.130.10">
    <property type="entry name" value="TonB-dependent receptor, plug domain"/>
    <property type="match status" value="1"/>
</dbReference>
<dbReference type="InterPro" id="IPR037066">
    <property type="entry name" value="Plug_dom_sf"/>
</dbReference>
<reference evidence="4" key="2">
    <citation type="journal article" date="2021" name="PeerJ">
        <title>Extensive microbial diversity within the chicken gut microbiome revealed by metagenomics and culture.</title>
        <authorList>
            <person name="Gilroy R."/>
            <person name="Ravi A."/>
            <person name="Getino M."/>
            <person name="Pursley I."/>
            <person name="Horton D.L."/>
            <person name="Alikhan N.F."/>
            <person name="Baker D."/>
            <person name="Gharbi K."/>
            <person name="Hall N."/>
            <person name="Watson M."/>
            <person name="Adriaenssens E.M."/>
            <person name="Foster-Nyarko E."/>
            <person name="Jarju S."/>
            <person name="Secka A."/>
            <person name="Antonio M."/>
            <person name="Oren A."/>
            <person name="Chaudhuri R.R."/>
            <person name="La Ragione R."/>
            <person name="Hildebrand F."/>
            <person name="Pallen M.J."/>
        </authorList>
    </citation>
    <scope>NUCLEOTIDE SEQUENCE</scope>
    <source>
        <strain evidence="4">ChiHjej13B12-12457</strain>
    </source>
</reference>
<keyword evidence="1" id="KW-0998">Cell outer membrane</keyword>
<feature type="chain" id="PRO_5038624850" evidence="2">
    <location>
        <begin position="22"/>
        <end position="1092"/>
    </location>
</feature>
<reference evidence="4" key="1">
    <citation type="submission" date="2020-10" db="EMBL/GenBank/DDBJ databases">
        <authorList>
            <person name="Gilroy R."/>
        </authorList>
    </citation>
    <scope>NUCLEOTIDE SEQUENCE</scope>
    <source>
        <strain evidence="4">ChiHjej13B12-12457</strain>
    </source>
</reference>
<sequence length="1092" mass="120872">MKKIKLFLTGLLLAVTASAFAQDITVTGTVTDAATGEGIVGASVVLKGSTTQYAMTDDTGAYTLTVPADGILEVTFLGYTTQEVSVNGRSTINIALEMESETLDDVIVVAYGTATKESLTGAVSTVRSDAIEKRPISSATAALEGTVAGVMINNSYGEPGSDPSIRIRGFNSISGDNSPLIVLDGVPMGGNISDINPADIASISVLKDASSAALYGNRAANGVVMITTKAGNIGEDRLTVNLSTTHGFYNRGIEEYDRLDSKEYMEAFYSAIRNGLYTANPDKYGSYTAAHADAVAGVMSSLGESYNIFNKSWDELYDQNGKLTPGTEILPGIAGDLDWYEPMERLGYRQEYNLNASGGTKKTSYFMSVGYNNDKGFIKWSDGERLTGRANVTVQPVKWLKVGANIAGSHQIYHSMTADSDNSANYKNPFMFARGMAPIYPVHLHDMTTGEFLYDENGDLQYDGGSEYGRPQNNERHVIWEYELDQSVSYRTTVNATAFAEITFLKDFKFRINGDLSNRNTLGQEYDNSTIGNGKGLGRMSQSEYMYKNYTFQQQLTWNRDFGKHNVDVLLAHENYWYRYNYTYLFKQEEKFAGMMKLSNFTTMNTMNGYDANYRTESYLGRLKYNYNDTYFIEGSLRFDGSSRFYSENRWGSFWSVGASWVISNEPWMKNVDWIDMLKLRAAYGEVGQDAGAGYYAWQALYTSTQNGLAGAAYKNQLAAYDISWETSQSASVALEARLFNRWNITAEFFTKTSKDLLYDVTLPMSMGSTSTGSSNPSQTMNFGSVANVGFELSTDVDIIRSQNWLWNVGINLTTLKNTILELPDQYAEEGQVSGTKKYMVGHGIYDFWMYQYQGIDLADGHALFTFNSDDYYIEDASFSGNGPETQPKDDKGEDKTLAEEGYRIVDGKVYATSVTYAEKDWSGSAIPDAFGSFSTSLKWKNFTLSAMATWQIGGLILDYSYSGMMGTSTSPGSMHVDNLKAWTPDNMGTGVSTAYYPALNTNHNSENYTTSDFFLIDASYFVLKNITLSYDLPRNVVQKMNLSGLSISVSCDNAVTLTRRKGMNPQQSFNGLNYNAYVPARIFAVGLNLKF</sequence>
<keyword evidence="1" id="KW-0812">Transmembrane</keyword>
<dbReference type="SUPFAM" id="SSF49464">
    <property type="entry name" value="Carboxypeptidase regulatory domain-like"/>
    <property type="match status" value="1"/>
</dbReference>
<proteinExistence type="inferred from homology"/>
<dbReference type="InterPro" id="IPR012910">
    <property type="entry name" value="Plug_dom"/>
</dbReference>
<dbReference type="Proteomes" id="UP000886744">
    <property type="component" value="Unassembled WGS sequence"/>
</dbReference>
<dbReference type="NCBIfam" id="TIGR04057">
    <property type="entry name" value="SusC_RagA_signa"/>
    <property type="match status" value="1"/>
</dbReference>
<dbReference type="InterPro" id="IPR039426">
    <property type="entry name" value="TonB-dep_rcpt-like"/>
</dbReference>
<keyword evidence="1" id="KW-0472">Membrane</keyword>
<keyword evidence="4" id="KW-0675">Receptor</keyword>
<feature type="domain" description="TonB-dependent receptor plug" evidence="3">
    <location>
        <begin position="116"/>
        <end position="223"/>
    </location>
</feature>
<feature type="signal peptide" evidence="2">
    <location>
        <begin position="1"/>
        <end position="21"/>
    </location>
</feature>
<dbReference type="Pfam" id="PF13715">
    <property type="entry name" value="CarbopepD_reg_2"/>
    <property type="match status" value="1"/>
</dbReference>
<evidence type="ECO:0000313" key="5">
    <source>
        <dbReference type="Proteomes" id="UP000886744"/>
    </source>
</evidence>
<evidence type="ECO:0000313" key="4">
    <source>
        <dbReference type="EMBL" id="HIR63350.1"/>
    </source>
</evidence>
<gene>
    <name evidence="4" type="ORF">IAC94_07515</name>
</gene>
<dbReference type="GO" id="GO:0009279">
    <property type="term" value="C:cell outer membrane"/>
    <property type="evidence" value="ECO:0007669"/>
    <property type="project" value="UniProtKB-SubCell"/>
</dbReference>
<comment type="subcellular location">
    <subcellularLocation>
        <location evidence="1">Cell outer membrane</location>
        <topology evidence="1">Multi-pass membrane protein</topology>
    </subcellularLocation>
</comment>
<dbReference type="AlphaFoldDB" id="A0A9D1E265"/>
<organism evidence="4 5">
    <name type="scientific">Candidatus Coprenecus avistercoris</name>
    <dbReference type="NCBI Taxonomy" id="2840730"/>
    <lineage>
        <taxon>Bacteria</taxon>
        <taxon>Pseudomonadati</taxon>
        <taxon>Bacteroidota</taxon>
        <taxon>Bacteroidia</taxon>
        <taxon>Bacteroidales</taxon>
        <taxon>Rikenellaceae</taxon>
        <taxon>Rikenellaceae incertae sedis</taxon>
        <taxon>Candidatus Coprenecus</taxon>
    </lineage>
</organism>
<dbReference type="InterPro" id="IPR023996">
    <property type="entry name" value="TonB-dep_OMP_SusC/RagA"/>
</dbReference>
<accession>A0A9D1E265</accession>
<keyword evidence="2" id="KW-0732">Signal</keyword>
<dbReference type="EMBL" id="DVHI01000094">
    <property type="protein sequence ID" value="HIR63350.1"/>
    <property type="molecule type" value="Genomic_DNA"/>
</dbReference>
<dbReference type="SUPFAM" id="SSF56935">
    <property type="entry name" value="Porins"/>
    <property type="match status" value="1"/>
</dbReference>
<protein>
    <submittedName>
        <fullName evidence="4">TonB-dependent receptor</fullName>
    </submittedName>
</protein>
<evidence type="ECO:0000259" key="3">
    <source>
        <dbReference type="Pfam" id="PF07715"/>
    </source>
</evidence>
<name>A0A9D1E265_9BACT</name>
<comment type="caution">
    <text evidence="4">The sequence shown here is derived from an EMBL/GenBank/DDBJ whole genome shotgun (WGS) entry which is preliminary data.</text>
</comment>
<dbReference type="InterPro" id="IPR008969">
    <property type="entry name" value="CarboxyPept-like_regulatory"/>
</dbReference>
<keyword evidence="1" id="KW-0813">Transport</keyword>
<dbReference type="InterPro" id="IPR023997">
    <property type="entry name" value="TonB-dep_OMP_SusC/RagA_CS"/>
</dbReference>
<evidence type="ECO:0000256" key="2">
    <source>
        <dbReference type="SAM" id="SignalP"/>
    </source>
</evidence>
<keyword evidence="1" id="KW-1134">Transmembrane beta strand</keyword>
<comment type="similarity">
    <text evidence="1">Belongs to the TonB-dependent receptor family.</text>
</comment>
<evidence type="ECO:0000256" key="1">
    <source>
        <dbReference type="PROSITE-ProRule" id="PRU01360"/>
    </source>
</evidence>